<dbReference type="EMBL" id="QSEP01000004">
    <property type="protein sequence ID" value="RGZ86134.1"/>
    <property type="molecule type" value="Genomic_DNA"/>
</dbReference>
<dbReference type="SMART" id="SM00852">
    <property type="entry name" value="MoCF_biosynth"/>
    <property type="match status" value="1"/>
</dbReference>
<dbReference type="Gene3D" id="3.40.980.10">
    <property type="entry name" value="MoaB/Mog-like domain"/>
    <property type="match status" value="1"/>
</dbReference>
<dbReference type="InterPro" id="IPR036425">
    <property type="entry name" value="MoaB/Mog-like_dom_sf"/>
</dbReference>
<dbReference type="PANTHER" id="PTHR13939">
    <property type="entry name" value="NICOTINAMIDE-NUCLEOTIDE AMIDOHYDROLASE PNCC"/>
    <property type="match status" value="1"/>
</dbReference>
<evidence type="ECO:0000313" key="3">
    <source>
        <dbReference type="EMBL" id="CUP17497.1"/>
    </source>
</evidence>
<evidence type="ECO:0000313" key="10">
    <source>
        <dbReference type="Proteomes" id="UP000284621"/>
    </source>
</evidence>
<dbReference type="InterPro" id="IPR041424">
    <property type="entry name" value="CinA_KH"/>
</dbReference>
<dbReference type="EMBL" id="QRQO01000011">
    <property type="protein sequence ID" value="RHN14795.1"/>
    <property type="molecule type" value="Genomic_DNA"/>
</dbReference>
<dbReference type="EMBL" id="CYZL01000050">
    <property type="protein sequence ID" value="CUP17497.1"/>
    <property type="molecule type" value="Genomic_DNA"/>
</dbReference>
<keyword evidence="10" id="KW-1185">Reference proteome</keyword>
<dbReference type="Proteomes" id="UP000284621">
    <property type="component" value="Unassembled WGS sequence"/>
</dbReference>
<evidence type="ECO:0000313" key="6">
    <source>
        <dbReference type="EMBL" id="RHN14795.1"/>
    </source>
</evidence>
<evidence type="ECO:0000313" key="8">
    <source>
        <dbReference type="Proteomes" id="UP000095679"/>
    </source>
</evidence>
<dbReference type="EMBL" id="QSID01000001">
    <property type="protein sequence ID" value="RHC68183.1"/>
    <property type="molecule type" value="Genomic_DNA"/>
</dbReference>
<evidence type="ECO:0000313" key="2">
    <source>
        <dbReference type="EMBL" id="CUM75340.1"/>
    </source>
</evidence>
<dbReference type="Proteomes" id="UP000095390">
    <property type="component" value="Unassembled WGS sequence"/>
</dbReference>
<sequence length="264" mass="28715">MVAEIVCVGTELLLGDIVNTNAQHISKELAHIGIDLYYQTVVGDNKERVWNVLDTALKRSDLIIMTGGLGPTKDDLTKEVAASFFGKKLVFHEQTYEHVRKKLESYGINEMTESQKKQALVPEGSLVVTNPAGLAPGIIMAQGDKAIVMLPGPPKEMKAVLAECCHLFINRLSDQVFVSINIKCKGPDELPLREIGEAPVADLLGDILDNENPTVATYAKEDGVLIRVTASGKTREDALTAMQPVVTKIAEILAGKIAWVKEEV</sequence>
<dbReference type="RefSeq" id="WP_005349215.1">
    <property type="nucleotide sequence ID" value="NZ_BLYK01000081.1"/>
</dbReference>
<evidence type="ECO:0000313" key="5">
    <source>
        <dbReference type="EMBL" id="RHC68183.1"/>
    </source>
</evidence>
<dbReference type="PANTHER" id="PTHR13939:SF0">
    <property type="entry name" value="NMN AMIDOHYDROLASE-LIKE PROTEIN YFAY"/>
    <property type="match status" value="1"/>
</dbReference>
<evidence type="ECO:0000313" key="11">
    <source>
        <dbReference type="Proteomes" id="UP000286561"/>
    </source>
</evidence>
<protein>
    <submittedName>
        <fullName evidence="3">CinA-like protein</fullName>
    </submittedName>
    <submittedName>
        <fullName evidence="4">Damage-inducible protein CinA</fullName>
    </submittedName>
</protein>
<evidence type="ECO:0000313" key="7">
    <source>
        <dbReference type="Proteomes" id="UP000095390"/>
    </source>
</evidence>
<dbReference type="InterPro" id="IPR050101">
    <property type="entry name" value="CinA"/>
</dbReference>
<gene>
    <name evidence="3" type="primary">yfaY</name>
    <name evidence="5" type="ORF">DW833_01340</name>
    <name evidence="4" type="ORF">DW972_01995</name>
    <name evidence="6" type="ORF">DWZ29_05470</name>
    <name evidence="3" type="ORF">ERS852450_03207</name>
    <name evidence="2" type="ORF">ERS852578_00002</name>
</gene>
<dbReference type="InterPro" id="IPR001453">
    <property type="entry name" value="MoaB/Mog_dom"/>
</dbReference>
<dbReference type="NCBIfam" id="TIGR00177">
    <property type="entry name" value="molyb_syn"/>
    <property type="match status" value="1"/>
</dbReference>
<dbReference type="CDD" id="cd00885">
    <property type="entry name" value="cinA"/>
    <property type="match status" value="1"/>
</dbReference>
<dbReference type="Gene3D" id="3.30.70.2860">
    <property type="match status" value="1"/>
</dbReference>
<evidence type="ECO:0000313" key="4">
    <source>
        <dbReference type="EMBL" id="RGZ86134.1"/>
    </source>
</evidence>
<organism evidence="3 8">
    <name type="scientific">Anaerobutyricum hallii</name>
    <dbReference type="NCBI Taxonomy" id="39488"/>
    <lineage>
        <taxon>Bacteria</taxon>
        <taxon>Bacillati</taxon>
        <taxon>Bacillota</taxon>
        <taxon>Clostridia</taxon>
        <taxon>Lachnospirales</taxon>
        <taxon>Lachnospiraceae</taxon>
        <taxon>Anaerobutyricum</taxon>
    </lineage>
</organism>
<feature type="domain" description="MoaB/Mog" evidence="1">
    <location>
        <begin position="4"/>
        <end position="171"/>
    </location>
</feature>
<dbReference type="Proteomes" id="UP000283700">
    <property type="component" value="Unassembled WGS sequence"/>
</dbReference>
<dbReference type="EMBL" id="CYYC01000001">
    <property type="protein sequence ID" value="CUM75340.1"/>
    <property type="molecule type" value="Genomic_DNA"/>
</dbReference>
<evidence type="ECO:0000259" key="1">
    <source>
        <dbReference type="SMART" id="SM00852"/>
    </source>
</evidence>
<dbReference type="OrthoDB" id="9801454at2"/>
<evidence type="ECO:0000313" key="9">
    <source>
        <dbReference type="Proteomes" id="UP000283700"/>
    </source>
</evidence>
<dbReference type="Proteomes" id="UP000286561">
    <property type="component" value="Unassembled WGS sequence"/>
</dbReference>
<dbReference type="Pfam" id="PF00994">
    <property type="entry name" value="MoCF_biosynth"/>
    <property type="match status" value="1"/>
</dbReference>
<reference evidence="9 10" key="2">
    <citation type="submission" date="2018-08" db="EMBL/GenBank/DDBJ databases">
        <title>A genome reference for cultivated species of the human gut microbiota.</title>
        <authorList>
            <person name="Zou Y."/>
            <person name="Xue W."/>
            <person name="Luo G."/>
        </authorList>
    </citation>
    <scope>NUCLEOTIDE SEQUENCE [LARGE SCALE GENOMIC DNA]</scope>
    <source>
        <strain evidence="6 9">AF31-17AC</strain>
        <strain evidence="5 10">AM34-3LB</strain>
        <strain evidence="4 11">AM48-23BH</strain>
    </source>
</reference>
<dbReference type="AlphaFoldDB" id="A0A174L4W8"/>
<dbReference type="Proteomes" id="UP000095679">
    <property type="component" value="Unassembled WGS sequence"/>
</dbReference>
<accession>A0A174L4W8</accession>
<reference evidence="7 8" key="1">
    <citation type="submission" date="2015-09" db="EMBL/GenBank/DDBJ databases">
        <authorList>
            <consortium name="Pathogen Informatics"/>
        </authorList>
    </citation>
    <scope>NUCLEOTIDE SEQUENCE [LARGE SCALE GENOMIC DNA]</scope>
    <source>
        <strain evidence="3 8">2789STDY5834835</strain>
        <strain evidence="2 7">2789STDY5834966</strain>
    </source>
</reference>
<name>A0A174L4W8_9FIRM</name>
<dbReference type="Pfam" id="PF18146">
    <property type="entry name" value="CinA_KH"/>
    <property type="match status" value="1"/>
</dbReference>
<dbReference type="GeneID" id="75047619"/>
<proteinExistence type="predicted"/>
<dbReference type="SUPFAM" id="SSF53218">
    <property type="entry name" value="Molybdenum cofactor biosynthesis proteins"/>
    <property type="match status" value="1"/>
</dbReference>